<dbReference type="Proteomes" id="UP000612893">
    <property type="component" value="Unassembled WGS sequence"/>
</dbReference>
<organism evidence="2 3">
    <name type="scientific">Candidatus Nephthysia bennettiae</name>
    <dbReference type="NCBI Taxonomy" id="3127016"/>
    <lineage>
        <taxon>Bacteria</taxon>
        <taxon>Bacillati</taxon>
        <taxon>Candidatus Dormiibacterota</taxon>
        <taxon>Candidatus Dormibacteria</taxon>
        <taxon>Candidatus Dormibacterales</taxon>
        <taxon>Candidatus Dormibacteraceae</taxon>
        <taxon>Candidatus Nephthysia</taxon>
    </lineage>
</organism>
<proteinExistence type="predicted"/>
<feature type="chain" id="PRO_5044499184" description="LppX_LprAFG lipoprotein" evidence="1">
    <location>
        <begin position="27"/>
        <end position="258"/>
    </location>
</feature>
<reference evidence="2" key="1">
    <citation type="submission" date="2020-10" db="EMBL/GenBank/DDBJ databases">
        <title>Ca. Dormibacterota MAGs.</title>
        <authorList>
            <person name="Montgomery K."/>
        </authorList>
    </citation>
    <scope>NUCLEOTIDE SEQUENCE [LARGE SCALE GENOMIC DNA]</scope>
    <source>
        <strain evidence="2">SC8812_S17_10</strain>
    </source>
</reference>
<evidence type="ECO:0000313" key="3">
    <source>
        <dbReference type="Proteomes" id="UP000612893"/>
    </source>
</evidence>
<dbReference type="RefSeq" id="WP_338205569.1">
    <property type="nucleotide sequence ID" value="NZ_JAEKNR010000242.1"/>
</dbReference>
<comment type="caution">
    <text evidence="2">The sequence shown here is derived from an EMBL/GenBank/DDBJ whole genome shotgun (WGS) entry which is preliminary data.</text>
</comment>
<name>A0A934K7C4_9BACT</name>
<gene>
    <name evidence="2" type="ORF">JF922_25210</name>
</gene>
<sequence>MIRRFLALCLLITLAGCGLNSGRSQADQDRDGRMLAAAIQAVDSQGTGFAMDESLVLTGGGVPSGQALSVHATSSDGVAREGNARLTYHIQSGRSGVAYDMFLSGTQLYAKRHGTEQWLKTPLSSTTSFFPALRLELVRETVLLAASVSGSSLTHTSAGFARKYVVKPAADQLEQLQAIVVQGRSEATFLKGASGELDLFFGVTGDRLQRVEVHVTGVDPSGGTRQRVDNWVDLRPARVAPIQPPAAASPVAPEGIFQ</sequence>
<keyword evidence="3" id="KW-1185">Reference proteome</keyword>
<dbReference type="PROSITE" id="PS51257">
    <property type="entry name" value="PROKAR_LIPOPROTEIN"/>
    <property type="match status" value="1"/>
</dbReference>
<accession>A0A934K7C4</accession>
<evidence type="ECO:0008006" key="4">
    <source>
        <dbReference type="Google" id="ProtNLM"/>
    </source>
</evidence>
<keyword evidence="1" id="KW-0732">Signal</keyword>
<evidence type="ECO:0000256" key="1">
    <source>
        <dbReference type="SAM" id="SignalP"/>
    </source>
</evidence>
<feature type="signal peptide" evidence="1">
    <location>
        <begin position="1"/>
        <end position="26"/>
    </location>
</feature>
<protein>
    <recommendedName>
        <fullName evidence="4">LppX_LprAFG lipoprotein</fullName>
    </recommendedName>
</protein>
<evidence type="ECO:0000313" key="2">
    <source>
        <dbReference type="EMBL" id="MBJ7601359.1"/>
    </source>
</evidence>
<dbReference type="EMBL" id="JAEKNR010000242">
    <property type="protein sequence ID" value="MBJ7601359.1"/>
    <property type="molecule type" value="Genomic_DNA"/>
</dbReference>
<dbReference type="AlphaFoldDB" id="A0A934K7C4"/>